<evidence type="ECO:0000313" key="2">
    <source>
        <dbReference type="EMBL" id="MBB6477362.1"/>
    </source>
</evidence>
<accession>A0A841R466</accession>
<keyword evidence="3" id="KW-1185">Reference proteome</keyword>
<feature type="chain" id="PRO_5032765917" evidence="1">
    <location>
        <begin position="26"/>
        <end position="309"/>
    </location>
</feature>
<organism evidence="2 3">
    <name type="scientific">Negativicoccus succinicivorans</name>
    <dbReference type="NCBI Taxonomy" id="620903"/>
    <lineage>
        <taxon>Bacteria</taxon>
        <taxon>Bacillati</taxon>
        <taxon>Bacillota</taxon>
        <taxon>Negativicutes</taxon>
        <taxon>Veillonellales</taxon>
        <taxon>Veillonellaceae</taxon>
        <taxon>Negativicoccus</taxon>
    </lineage>
</organism>
<gene>
    <name evidence="2" type="ORF">HNR45_000392</name>
</gene>
<dbReference type="Proteomes" id="UP000591941">
    <property type="component" value="Unassembled WGS sequence"/>
</dbReference>
<comment type="caution">
    <text evidence="2">The sequence shown here is derived from an EMBL/GenBank/DDBJ whole genome shotgun (WGS) entry which is preliminary data.</text>
</comment>
<dbReference type="RefSeq" id="WP_159823170.1">
    <property type="nucleotide sequence ID" value="NZ_CABWNB010000003.1"/>
</dbReference>
<evidence type="ECO:0000256" key="1">
    <source>
        <dbReference type="SAM" id="SignalP"/>
    </source>
</evidence>
<dbReference type="GeneID" id="93485673"/>
<dbReference type="AlphaFoldDB" id="A0A841R466"/>
<feature type="signal peptide" evidence="1">
    <location>
        <begin position="1"/>
        <end position="25"/>
    </location>
</feature>
<evidence type="ECO:0000313" key="3">
    <source>
        <dbReference type="Proteomes" id="UP000591941"/>
    </source>
</evidence>
<sequence>MAKHLTYLTAALLAALAVTTNVSYAAAPVVASEPAALTTATENAPAQTVWQAAWQAQRPQVVTRKQEMKKTYFQSTWRGPDAGKELARALAEYADSGLLPPQQYMTTAQRETFLQNADVFQAAFVDGNVADVLMMRMTTAEFQRALGKRSAQALRDGLGPAPSAAAKQVLATLMPSRADVQKQLDRAVRRLDERLTEDIFVARLMQVRAEGKILQMRADFAPIMDVKITAYTPLTRRLANGQPYWEQSARYRERVITKPGEPPMEAVVTCIVQLFPREDGWDIAYTLIDGDSKEKSTQTSKRIGVLLIF</sequence>
<dbReference type="EMBL" id="JACHHI010000002">
    <property type="protein sequence ID" value="MBB6477362.1"/>
    <property type="molecule type" value="Genomic_DNA"/>
</dbReference>
<reference evidence="2 3" key="1">
    <citation type="submission" date="2020-08" db="EMBL/GenBank/DDBJ databases">
        <title>Genomic Encyclopedia of Type Strains, Phase IV (KMG-IV): sequencing the most valuable type-strain genomes for metagenomic binning, comparative biology and taxonomic classification.</title>
        <authorList>
            <person name="Goeker M."/>
        </authorList>
    </citation>
    <scope>NUCLEOTIDE SEQUENCE [LARGE SCALE GENOMIC DNA]</scope>
    <source>
        <strain evidence="2 3">DSM 21255</strain>
    </source>
</reference>
<keyword evidence="1" id="KW-0732">Signal</keyword>
<name>A0A841R466_9FIRM</name>
<proteinExistence type="predicted"/>
<protein>
    <submittedName>
        <fullName evidence="2">Uncharacterized protein</fullName>
    </submittedName>
</protein>